<dbReference type="RefSeq" id="WP_073086472.1">
    <property type="nucleotide sequence ID" value="NZ_FRBL01000010.1"/>
</dbReference>
<name>A0A1M7LAW3_9BACT</name>
<sequence length="225" mass="25194">MCKKNTPLLLVAVLIYTIVSSCTKTDKKLYLRGRLFVSDEILLGKKDLPLAQKRVLLVDNENDSLNFLYSDTTDIEGYFLFNLLNDNKDHYTVRFTDTINGYRYFGSQPVARGEENILLTIRLDNSTLNYIKISSQDTAGGGIPNAKVSFFTSSVLAQLGDTTAATLVGTADGYGDFVTYKLKPGTYYVNSQKSVDTMKFEKLAQEVQIERGKPIISILQLTRIK</sequence>
<dbReference type="Proteomes" id="UP000184420">
    <property type="component" value="Unassembled WGS sequence"/>
</dbReference>
<dbReference type="AlphaFoldDB" id="A0A1M7LAW3"/>
<accession>A0A1M7LAW3</accession>
<dbReference type="EMBL" id="FRBL01000010">
    <property type="protein sequence ID" value="SHM75114.1"/>
    <property type="molecule type" value="Genomic_DNA"/>
</dbReference>
<dbReference type="OrthoDB" id="669007at2"/>
<dbReference type="PROSITE" id="PS51257">
    <property type="entry name" value="PROKAR_LIPOPROTEIN"/>
    <property type="match status" value="1"/>
</dbReference>
<evidence type="ECO:0000313" key="2">
    <source>
        <dbReference type="Proteomes" id="UP000184420"/>
    </source>
</evidence>
<gene>
    <name evidence="1" type="ORF">SAMN05444266_110227</name>
</gene>
<reference evidence="1 2" key="1">
    <citation type="submission" date="2016-11" db="EMBL/GenBank/DDBJ databases">
        <authorList>
            <person name="Jaros S."/>
            <person name="Januszkiewicz K."/>
            <person name="Wedrychowicz H."/>
        </authorList>
    </citation>
    <scope>NUCLEOTIDE SEQUENCE [LARGE SCALE GENOMIC DNA]</scope>
    <source>
        <strain evidence="1 2">DSM 27406</strain>
    </source>
</reference>
<evidence type="ECO:0000313" key="1">
    <source>
        <dbReference type="EMBL" id="SHM75114.1"/>
    </source>
</evidence>
<dbReference type="STRING" id="1419482.SAMN05444266_110227"/>
<proteinExistence type="predicted"/>
<keyword evidence="2" id="KW-1185">Reference proteome</keyword>
<protein>
    <submittedName>
        <fullName evidence="1">Uncharacterized protein</fullName>
    </submittedName>
</protein>
<organism evidence="1 2">
    <name type="scientific">Chitinophaga jiangningensis</name>
    <dbReference type="NCBI Taxonomy" id="1419482"/>
    <lineage>
        <taxon>Bacteria</taxon>
        <taxon>Pseudomonadati</taxon>
        <taxon>Bacteroidota</taxon>
        <taxon>Chitinophagia</taxon>
        <taxon>Chitinophagales</taxon>
        <taxon>Chitinophagaceae</taxon>
        <taxon>Chitinophaga</taxon>
    </lineage>
</organism>